<feature type="domain" description="DUF4097" evidence="2">
    <location>
        <begin position="240"/>
        <end position="345"/>
    </location>
</feature>
<feature type="transmembrane region" description="Helical" evidence="1">
    <location>
        <begin position="7"/>
        <end position="28"/>
    </location>
</feature>
<keyword evidence="1" id="KW-1133">Transmembrane helix</keyword>
<organism evidence="3 4">
    <name type="scientific">Paludifilum halophilum</name>
    <dbReference type="NCBI Taxonomy" id="1642702"/>
    <lineage>
        <taxon>Bacteria</taxon>
        <taxon>Bacillati</taxon>
        <taxon>Bacillota</taxon>
        <taxon>Bacilli</taxon>
        <taxon>Bacillales</taxon>
        <taxon>Thermoactinomycetaceae</taxon>
        <taxon>Paludifilum</taxon>
    </lineage>
</organism>
<keyword evidence="1" id="KW-0472">Membrane</keyword>
<evidence type="ECO:0000313" key="4">
    <source>
        <dbReference type="Proteomes" id="UP000215459"/>
    </source>
</evidence>
<feature type="transmembrane region" description="Helical" evidence="1">
    <location>
        <begin position="40"/>
        <end position="57"/>
    </location>
</feature>
<evidence type="ECO:0000259" key="2">
    <source>
        <dbReference type="Pfam" id="PF13349"/>
    </source>
</evidence>
<protein>
    <recommendedName>
        <fullName evidence="2">DUF4097 domain-containing protein</fullName>
    </recommendedName>
</protein>
<dbReference type="InterPro" id="IPR025164">
    <property type="entry name" value="Toastrack_DUF4097"/>
</dbReference>
<keyword evidence="1" id="KW-0812">Transmembrane</keyword>
<accession>A0A235B5D8</accession>
<dbReference type="AlphaFoldDB" id="A0A235B5D8"/>
<dbReference type="RefSeq" id="WP_094264761.1">
    <property type="nucleotide sequence ID" value="NZ_NOWF01000006.1"/>
</dbReference>
<name>A0A235B5D8_9BACL</name>
<feature type="transmembrane region" description="Helical" evidence="1">
    <location>
        <begin position="69"/>
        <end position="86"/>
    </location>
</feature>
<dbReference type="EMBL" id="NOWF01000006">
    <property type="protein sequence ID" value="OYD07526.1"/>
    <property type="molecule type" value="Genomic_DNA"/>
</dbReference>
<dbReference type="Proteomes" id="UP000215459">
    <property type="component" value="Unassembled WGS sequence"/>
</dbReference>
<evidence type="ECO:0000313" key="3">
    <source>
        <dbReference type="EMBL" id="OYD07526.1"/>
    </source>
</evidence>
<dbReference type="Pfam" id="PF13349">
    <property type="entry name" value="DUF4097"/>
    <property type="match status" value="1"/>
</dbReference>
<comment type="caution">
    <text evidence="3">The sequence shown here is derived from an EMBL/GenBank/DDBJ whole genome shotgun (WGS) entry which is preliminary data.</text>
</comment>
<reference evidence="3 4" key="1">
    <citation type="submission" date="2017-07" db="EMBL/GenBank/DDBJ databases">
        <title>The genome sequence of Paludifilum halophilum highlights mechanisms for microbial adaptation to high salt environemnts.</title>
        <authorList>
            <person name="Belbahri L."/>
        </authorList>
    </citation>
    <scope>NUCLEOTIDE SEQUENCE [LARGE SCALE GENOMIC DNA]</scope>
    <source>
        <strain evidence="3 4">DSM 102817</strain>
    </source>
</reference>
<gene>
    <name evidence="3" type="ORF">CHM34_11570</name>
</gene>
<evidence type="ECO:0000256" key="1">
    <source>
        <dbReference type="SAM" id="Phobius"/>
    </source>
</evidence>
<proteinExistence type="predicted"/>
<keyword evidence="4" id="KW-1185">Reference proteome</keyword>
<dbReference type="OrthoDB" id="1707123at2"/>
<sequence>MKQWRVGSISAGFLLILLGILLLGHSFWDLPAIDWLINSWPVLLILLGLEILAFQFIRKNEKIRFDGISLILLFFVVLATMILYPLQASGFIEALGQQHHSTEVDRSLDLPDSVTEVVVDVPSSDIRITGAEQKKLDLTGRLEVPSRTSEEAANRLDQMLTLEVNGSQATVRVREPRRWNWLSSHRSYPSTLDLAVPESKKLDLRVANGDVNIKGINNRVQAENKNGDLIFEQIGDRVEAKTANGDIEVRKAKGPFRLETSHGDVNINDAQVSGNWDVKTDNGDILVDLTKDTEAEVEGITSFGELKGDIDWNEKNPGEGMRGKAVLGSEKHQVRLVTSMGDIEVNTR</sequence>